<feature type="domain" description="CDP-alcohol phosphatidyltransferase C-terminal" evidence="17">
    <location>
        <begin position="219"/>
        <end position="253"/>
    </location>
</feature>
<feature type="transmembrane region" description="Helical" evidence="16">
    <location>
        <begin position="217"/>
        <end position="234"/>
    </location>
</feature>
<evidence type="ECO:0000313" key="18">
    <source>
        <dbReference type="EMBL" id="OLY43142.1"/>
    </source>
</evidence>
<sequence length="286" mass="31520">MESSSPFSSFDPEGHKNDDVKPRRSISIRFVLPNVITILAICAGVSSIRLAFEHRFETAILMVLLAAVLDGVDGRLARLMGGGSSFGAQMDSLADVVNFGVAPALIVYSFLLNQAHQVGWIAALVYCIACCLRLARFNVMIDNKHIPRWQREYFVGVPAPAGALLVLLPIYLGCLGLEPGAGWALVFSLYTVVIAFLLISRLPVWNGKTVGQQLRRDVVIPGMLVVVIYVGFLATYTWQVLLVTAIGYMVFLPFSLIAYQKRSVREAQKIKDGVEMPDENEQEDKD</sequence>
<feature type="transmembrane region" description="Helical" evidence="16">
    <location>
        <begin position="184"/>
        <end position="205"/>
    </location>
</feature>
<evidence type="ECO:0000256" key="1">
    <source>
        <dbReference type="ARBA" id="ARBA00000287"/>
    </source>
</evidence>
<evidence type="ECO:0000256" key="4">
    <source>
        <dbReference type="ARBA" id="ARBA00013174"/>
    </source>
</evidence>
<evidence type="ECO:0000256" key="13">
    <source>
        <dbReference type="ARBA" id="ARBA00023264"/>
    </source>
</evidence>
<evidence type="ECO:0000259" key="17">
    <source>
        <dbReference type="Pfam" id="PF08009"/>
    </source>
</evidence>
<proteinExistence type="inferred from homology"/>
<reference evidence="18 19" key="1">
    <citation type="submission" date="2016-12" db="EMBL/GenBank/DDBJ databases">
        <title>Comparative genomics of Bartonella apis.</title>
        <authorList>
            <person name="Engel P."/>
        </authorList>
    </citation>
    <scope>NUCLEOTIDE SEQUENCE [LARGE SCALE GENOMIC DNA]</scope>
    <source>
        <strain evidence="18 19">PEB0149</strain>
    </source>
</reference>
<dbReference type="InterPro" id="IPR000462">
    <property type="entry name" value="CDP-OH_P_trans"/>
</dbReference>
<dbReference type="Pfam" id="PF08009">
    <property type="entry name" value="CDP-OH_P_tran_2"/>
    <property type="match status" value="1"/>
</dbReference>
<evidence type="ECO:0000256" key="15">
    <source>
        <dbReference type="RuleBase" id="RU003750"/>
    </source>
</evidence>
<evidence type="ECO:0000256" key="7">
    <source>
        <dbReference type="ARBA" id="ARBA00022679"/>
    </source>
</evidence>
<keyword evidence="6" id="KW-0444">Lipid biosynthesis</keyword>
<comment type="caution">
    <text evidence="18">The sequence shown here is derived from an EMBL/GenBank/DDBJ whole genome shotgun (WGS) entry which is preliminary data.</text>
</comment>
<keyword evidence="10" id="KW-0443">Lipid metabolism</keyword>
<evidence type="ECO:0000256" key="11">
    <source>
        <dbReference type="ARBA" id="ARBA00023136"/>
    </source>
</evidence>
<dbReference type="Pfam" id="PF01066">
    <property type="entry name" value="CDP-OH_P_transf"/>
    <property type="match status" value="1"/>
</dbReference>
<dbReference type="Proteomes" id="UP000187344">
    <property type="component" value="Unassembled WGS sequence"/>
</dbReference>
<comment type="similarity">
    <text evidence="3 15">Belongs to the CDP-alcohol phosphatidyltransferase class-I family.</text>
</comment>
<keyword evidence="9 16" id="KW-1133">Transmembrane helix</keyword>
<keyword evidence="13" id="KW-1208">Phospholipid metabolism</keyword>
<dbReference type="PANTHER" id="PTHR14269:SF61">
    <property type="entry name" value="CDP-DIACYLGLYCEROL--SERINE O-PHOSPHATIDYLTRANSFERASE"/>
    <property type="match status" value="1"/>
</dbReference>
<evidence type="ECO:0000256" key="5">
    <source>
        <dbReference type="ARBA" id="ARBA00017171"/>
    </source>
</evidence>
<dbReference type="InterPro" id="IPR004533">
    <property type="entry name" value="CDP-diaglyc--ser_O-PTrfase"/>
</dbReference>
<dbReference type="OrthoDB" id="9777147at2"/>
<evidence type="ECO:0000256" key="6">
    <source>
        <dbReference type="ARBA" id="ARBA00022516"/>
    </source>
</evidence>
<evidence type="ECO:0000256" key="14">
    <source>
        <dbReference type="ARBA" id="ARBA00032361"/>
    </source>
</evidence>
<dbReference type="Gene3D" id="1.20.120.1760">
    <property type="match status" value="1"/>
</dbReference>
<dbReference type="GO" id="GO:0012505">
    <property type="term" value="C:endomembrane system"/>
    <property type="evidence" value="ECO:0007669"/>
    <property type="project" value="UniProtKB-SubCell"/>
</dbReference>
<dbReference type="PANTHER" id="PTHR14269">
    <property type="entry name" value="CDP-DIACYLGLYCEROL--GLYCEROL-3-PHOSPHATE 3-PHOSPHATIDYLTRANSFERASE-RELATED"/>
    <property type="match status" value="1"/>
</dbReference>
<keyword evidence="11 16" id="KW-0472">Membrane</keyword>
<protein>
    <recommendedName>
        <fullName evidence="5">CDP-diacylglycerol--serine O-phosphatidyltransferase</fullName>
        <ecNumber evidence="4">2.7.8.8</ecNumber>
    </recommendedName>
    <alternativeName>
        <fullName evidence="14">Phosphatidylserine synthase</fullName>
    </alternativeName>
</protein>
<dbReference type="AlphaFoldDB" id="A0A1R0F8A2"/>
<keyword evidence="19" id="KW-1185">Reference proteome</keyword>
<feature type="transmembrane region" description="Helical" evidence="16">
    <location>
        <begin position="153"/>
        <end position="172"/>
    </location>
</feature>
<dbReference type="RefSeq" id="WP_075870056.1">
    <property type="nucleotide sequence ID" value="NZ_CALYQA010000001.1"/>
</dbReference>
<dbReference type="EMBL" id="LXYT01000002">
    <property type="protein sequence ID" value="OLY43142.1"/>
    <property type="molecule type" value="Genomic_DNA"/>
</dbReference>
<keyword evidence="12" id="KW-0594">Phospholipid biosynthesis</keyword>
<dbReference type="GO" id="GO:0016020">
    <property type="term" value="C:membrane"/>
    <property type="evidence" value="ECO:0007669"/>
    <property type="project" value="InterPro"/>
</dbReference>
<evidence type="ECO:0000256" key="10">
    <source>
        <dbReference type="ARBA" id="ARBA00023098"/>
    </source>
</evidence>
<evidence type="ECO:0000256" key="3">
    <source>
        <dbReference type="ARBA" id="ARBA00010441"/>
    </source>
</evidence>
<evidence type="ECO:0000256" key="8">
    <source>
        <dbReference type="ARBA" id="ARBA00022692"/>
    </source>
</evidence>
<feature type="transmembrane region" description="Helical" evidence="16">
    <location>
        <begin position="240"/>
        <end position="259"/>
    </location>
</feature>
<dbReference type="EC" id="2.7.8.8" evidence="4"/>
<evidence type="ECO:0000256" key="16">
    <source>
        <dbReference type="SAM" id="Phobius"/>
    </source>
</evidence>
<comment type="catalytic activity">
    <reaction evidence="1">
        <text>a CDP-1,2-diacyl-sn-glycerol + L-serine = a 1,2-diacyl-sn-glycero-3-phospho-L-serine + CMP + H(+)</text>
        <dbReference type="Rhea" id="RHEA:16913"/>
        <dbReference type="ChEBI" id="CHEBI:15378"/>
        <dbReference type="ChEBI" id="CHEBI:33384"/>
        <dbReference type="ChEBI" id="CHEBI:57262"/>
        <dbReference type="ChEBI" id="CHEBI:58332"/>
        <dbReference type="ChEBI" id="CHEBI:60377"/>
        <dbReference type="EC" id="2.7.8.8"/>
    </reaction>
</comment>
<evidence type="ECO:0000256" key="2">
    <source>
        <dbReference type="ARBA" id="ARBA00004127"/>
    </source>
</evidence>
<evidence type="ECO:0000256" key="12">
    <source>
        <dbReference type="ARBA" id="ARBA00023209"/>
    </source>
</evidence>
<dbReference type="NCBIfam" id="TIGR00473">
    <property type="entry name" value="pssA"/>
    <property type="match status" value="1"/>
</dbReference>
<evidence type="ECO:0000256" key="9">
    <source>
        <dbReference type="ARBA" id="ARBA00022989"/>
    </source>
</evidence>
<keyword evidence="8 16" id="KW-0812">Transmembrane</keyword>
<dbReference type="InterPro" id="IPR043130">
    <property type="entry name" value="CDP-OH_PTrfase_TM_dom"/>
</dbReference>
<dbReference type="GO" id="GO:0008654">
    <property type="term" value="P:phospholipid biosynthetic process"/>
    <property type="evidence" value="ECO:0007669"/>
    <property type="project" value="UniProtKB-KW"/>
</dbReference>
<organism evidence="18 19">
    <name type="scientific">Bartonella apis</name>
    <dbReference type="NCBI Taxonomy" id="1686310"/>
    <lineage>
        <taxon>Bacteria</taxon>
        <taxon>Pseudomonadati</taxon>
        <taxon>Pseudomonadota</taxon>
        <taxon>Alphaproteobacteria</taxon>
        <taxon>Hyphomicrobiales</taxon>
        <taxon>Bartonellaceae</taxon>
        <taxon>Bartonella</taxon>
    </lineage>
</organism>
<evidence type="ECO:0000313" key="19">
    <source>
        <dbReference type="Proteomes" id="UP000187344"/>
    </source>
</evidence>
<keyword evidence="7 15" id="KW-0808">Transferase</keyword>
<dbReference type="GO" id="GO:0003882">
    <property type="term" value="F:CDP-diacylglycerol-serine O-phosphatidyltransferase activity"/>
    <property type="evidence" value="ECO:0007669"/>
    <property type="project" value="UniProtKB-EC"/>
</dbReference>
<accession>A0A1R0F8A2</accession>
<dbReference type="InterPro" id="IPR048254">
    <property type="entry name" value="CDP_ALCOHOL_P_TRANSF_CS"/>
</dbReference>
<dbReference type="InterPro" id="IPR012616">
    <property type="entry name" value="CDP-OH_P_trans_C"/>
</dbReference>
<name>A0A1R0F8A2_9HYPH</name>
<feature type="transmembrane region" description="Helical" evidence="16">
    <location>
        <begin position="118"/>
        <end position="141"/>
    </location>
</feature>
<dbReference type="PROSITE" id="PS00379">
    <property type="entry name" value="CDP_ALCOHOL_P_TRANSF"/>
    <property type="match status" value="1"/>
</dbReference>
<gene>
    <name evidence="18" type="ORF">PEB0149_005640</name>
</gene>
<dbReference type="InterPro" id="IPR050324">
    <property type="entry name" value="CDP-alcohol_PTase-I"/>
</dbReference>
<feature type="transmembrane region" description="Helical" evidence="16">
    <location>
        <begin position="30"/>
        <end position="50"/>
    </location>
</feature>
<comment type="subcellular location">
    <subcellularLocation>
        <location evidence="2">Endomembrane system</location>
        <topology evidence="2">Multi-pass membrane protein</topology>
    </subcellularLocation>
</comment>